<dbReference type="AlphaFoldDB" id="A0A1E3AT77"/>
<gene>
    <name evidence="2" type="ORF">BEH84_02525</name>
    <name evidence="1" type="ORF">BEI61_03172</name>
</gene>
<evidence type="ECO:0000313" key="1">
    <source>
        <dbReference type="EMBL" id="ODM07282.1"/>
    </source>
</evidence>
<comment type="caution">
    <text evidence="2">The sequence shown here is derived from an EMBL/GenBank/DDBJ whole genome shotgun (WGS) entry which is preliminary data.</text>
</comment>
<sequence length="29" mass="3298">MIICTRWEKTEMVLKYGTPVSIAAENSLL</sequence>
<dbReference type="Proteomes" id="UP000094067">
    <property type="component" value="Unassembled WGS sequence"/>
</dbReference>
<dbReference type="Proteomes" id="UP000095003">
    <property type="component" value="Unassembled WGS sequence"/>
</dbReference>
<dbReference type="EMBL" id="MCGI01000002">
    <property type="protein sequence ID" value="ODM11910.1"/>
    <property type="molecule type" value="Genomic_DNA"/>
</dbReference>
<accession>A0A1E3AT77</accession>
<dbReference type="EMBL" id="MCGH01000002">
    <property type="protein sequence ID" value="ODM07282.1"/>
    <property type="molecule type" value="Genomic_DNA"/>
</dbReference>
<evidence type="ECO:0000313" key="2">
    <source>
        <dbReference type="EMBL" id="ODM11910.1"/>
    </source>
</evidence>
<evidence type="ECO:0000313" key="4">
    <source>
        <dbReference type="Proteomes" id="UP000095003"/>
    </source>
</evidence>
<protein>
    <submittedName>
        <fullName evidence="2">Uncharacterized protein</fullName>
    </submittedName>
</protein>
<organism evidence="2 4">
    <name type="scientific">Eisenbergiella tayi</name>
    <dbReference type="NCBI Taxonomy" id="1432052"/>
    <lineage>
        <taxon>Bacteria</taxon>
        <taxon>Bacillati</taxon>
        <taxon>Bacillota</taxon>
        <taxon>Clostridia</taxon>
        <taxon>Lachnospirales</taxon>
        <taxon>Lachnospiraceae</taxon>
        <taxon>Eisenbergiella</taxon>
    </lineage>
</organism>
<reference evidence="3 4" key="1">
    <citation type="submission" date="2016-07" db="EMBL/GenBank/DDBJ databases">
        <title>Characterization of isolates of Eisenbergiella tayi derived from blood cultures, using whole genome sequencing.</title>
        <authorList>
            <person name="Burdz T."/>
            <person name="Wiebe D."/>
            <person name="Huynh C."/>
            <person name="Bernard K."/>
        </authorList>
    </citation>
    <scope>NUCLEOTIDE SEQUENCE [LARGE SCALE GENOMIC DNA]</scope>
    <source>
        <strain evidence="1 3">NML 110608</strain>
        <strain evidence="2 4">NML 120489</strain>
    </source>
</reference>
<proteinExistence type="predicted"/>
<evidence type="ECO:0000313" key="3">
    <source>
        <dbReference type="Proteomes" id="UP000094067"/>
    </source>
</evidence>
<name>A0A1E3AT77_9FIRM</name>